<dbReference type="InterPro" id="IPR002935">
    <property type="entry name" value="SAM_O-MeTrfase"/>
</dbReference>
<dbReference type="OrthoDB" id="9799672at2"/>
<reference evidence="4 5" key="1">
    <citation type="submission" date="2018-11" db="EMBL/GenBank/DDBJ databases">
        <title>Genomic Encyclopedia of Type Strains, Phase IV (KMG-IV): sequencing the most valuable type-strain genomes for metagenomic binning, comparative biology and taxonomic classification.</title>
        <authorList>
            <person name="Goeker M."/>
        </authorList>
    </citation>
    <scope>NUCLEOTIDE SEQUENCE [LARGE SCALE GENOMIC DNA]</scope>
    <source>
        <strain evidence="4 5">DSM 100275</strain>
    </source>
</reference>
<dbReference type="InterPro" id="IPR029063">
    <property type="entry name" value="SAM-dependent_MTases_sf"/>
</dbReference>
<name>A0A3N1Y867_9GAMM</name>
<proteinExistence type="predicted"/>
<keyword evidence="1 4" id="KW-0489">Methyltransferase</keyword>
<dbReference type="SUPFAM" id="SSF53335">
    <property type="entry name" value="S-adenosyl-L-methionine-dependent methyltransferases"/>
    <property type="match status" value="1"/>
</dbReference>
<gene>
    <name evidence="4" type="ORF">EDC57_0931</name>
</gene>
<dbReference type="AlphaFoldDB" id="A0A3N1Y867"/>
<organism evidence="4 5">
    <name type="scientific">Inmirania thermothiophila</name>
    <dbReference type="NCBI Taxonomy" id="1750597"/>
    <lineage>
        <taxon>Bacteria</taxon>
        <taxon>Pseudomonadati</taxon>
        <taxon>Pseudomonadota</taxon>
        <taxon>Gammaproteobacteria</taxon>
        <taxon>Chromatiales</taxon>
        <taxon>Ectothiorhodospiraceae</taxon>
        <taxon>Inmirania</taxon>
    </lineage>
</organism>
<keyword evidence="5" id="KW-1185">Reference proteome</keyword>
<dbReference type="CDD" id="cd02440">
    <property type="entry name" value="AdoMet_MTases"/>
    <property type="match status" value="1"/>
</dbReference>
<dbReference type="PANTHER" id="PTHR10509:SF14">
    <property type="entry name" value="CAFFEOYL-COA O-METHYLTRANSFERASE 3-RELATED"/>
    <property type="match status" value="1"/>
</dbReference>
<evidence type="ECO:0000256" key="2">
    <source>
        <dbReference type="ARBA" id="ARBA00022679"/>
    </source>
</evidence>
<evidence type="ECO:0000313" key="5">
    <source>
        <dbReference type="Proteomes" id="UP000276634"/>
    </source>
</evidence>
<dbReference type="GO" id="GO:0008757">
    <property type="term" value="F:S-adenosylmethionine-dependent methyltransferase activity"/>
    <property type="evidence" value="ECO:0007669"/>
    <property type="project" value="TreeGrafter"/>
</dbReference>
<evidence type="ECO:0000256" key="1">
    <source>
        <dbReference type="ARBA" id="ARBA00022603"/>
    </source>
</evidence>
<dbReference type="RefSeq" id="WP_123400666.1">
    <property type="nucleotide sequence ID" value="NZ_RJVI01000001.1"/>
</dbReference>
<keyword evidence="2 4" id="KW-0808">Transferase</keyword>
<dbReference type="InterPro" id="IPR050362">
    <property type="entry name" value="Cation-dep_OMT"/>
</dbReference>
<dbReference type="Pfam" id="PF01596">
    <property type="entry name" value="Methyltransf_3"/>
    <property type="match status" value="1"/>
</dbReference>
<accession>A0A3N1Y867</accession>
<comment type="caution">
    <text evidence="4">The sequence shown here is derived from an EMBL/GenBank/DDBJ whole genome shotgun (WGS) entry which is preliminary data.</text>
</comment>
<keyword evidence="3" id="KW-0949">S-adenosyl-L-methionine</keyword>
<protein>
    <submittedName>
        <fullName evidence="4">Putative O-methyltransferase YrrM</fullName>
    </submittedName>
</protein>
<evidence type="ECO:0000256" key="3">
    <source>
        <dbReference type="ARBA" id="ARBA00022691"/>
    </source>
</evidence>
<dbReference type="EMBL" id="RJVI01000001">
    <property type="protein sequence ID" value="ROR35014.1"/>
    <property type="molecule type" value="Genomic_DNA"/>
</dbReference>
<dbReference type="Proteomes" id="UP000276634">
    <property type="component" value="Unassembled WGS sequence"/>
</dbReference>
<dbReference type="GO" id="GO:0008171">
    <property type="term" value="F:O-methyltransferase activity"/>
    <property type="evidence" value="ECO:0007669"/>
    <property type="project" value="InterPro"/>
</dbReference>
<evidence type="ECO:0000313" key="4">
    <source>
        <dbReference type="EMBL" id="ROR35014.1"/>
    </source>
</evidence>
<dbReference type="Gene3D" id="3.40.50.150">
    <property type="entry name" value="Vaccinia Virus protein VP39"/>
    <property type="match status" value="1"/>
</dbReference>
<dbReference type="PROSITE" id="PS51682">
    <property type="entry name" value="SAM_OMT_I"/>
    <property type="match status" value="1"/>
</dbReference>
<sequence length="220" mass="23619">MSRESIGMGEAVTAYLRRYGVREPPLLARLREETAAMPEARMQIAPEQGALLALLARLLGARRTIEVGVFTGYSSLWVALALPADGCLVACDVSERYTAVARRYWAEAGVAERVDLRLGPALQTLEAMLAAGKAGRYDLAFIDADKPGYPAYYERCLALLRPGGLVAVDNVLWGGGVADPAQDDADTVALRAFNAHVAADERVDAVMVPVGDGMTLARKR</sequence>
<dbReference type="GO" id="GO:0032259">
    <property type="term" value="P:methylation"/>
    <property type="evidence" value="ECO:0007669"/>
    <property type="project" value="UniProtKB-KW"/>
</dbReference>
<dbReference type="PANTHER" id="PTHR10509">
    <property type="entry name" value="O-METHYLTRANSFERASE-RELATED"/>
    <property type="match status" value="1"/>
</dbReference>